<organism evidence="1 2">
    <name type="scientific">Jeongeupia chitinilytica</name>
    <dbReference type="NCBI Taxonomy" id="1041641"/>
    <lineage>
        <taxon>Bacteria</taxon>
        <taxon>Pseudomonadati</taxon>
        <taxon>Pseudomonadota</taxon>
        <taxon>Betaproteobacteria</taxon>
        <taxon>Neisseriales</taxon>
        <taxon>Chitinibacteraceae</taxon>
        <taxon>Jeongeupia</taxon>
    </lineage>
</organism>
<evidence type="ECO:0008006" key="3">
    <source>
        <dbReference type="Google" id="ProtNLM"/>
    </source>
</evidence>
<comment type="caution">
    <text evidence="1">The sequence shown here is derived from an EMBL/GenBank/DDBJ whole genome shotgun (WGS) entry which is preliminary data.</text>
</comment>
<accession>A0ABQ3GYV4</accession>
<keyword evidence="2" id="KW-1185">Reference proteome</keyword>
<dbReference type="EMBL" id="BMYO01000003">
    <property type="protein sequence ID" value="GHD60350.1"/>
    <property type="molecule type" value="Genomic_DNA"/>
</dbReference>
<evidence type="ECO:0000313" key="2">
    <source>
        <dbReference type="Proteomes" id="UP000604737"/>
    </source>
</evidence>
<gene>
    <name evidence="1" type="ORF">GCM10007350_13250</name>
</gene>
<dbReference type="RefSeq" id="WP_189459396.1">
    <property type="nucleotide sequence ID" value="NZ_BMYO01000003.1"/>
</dbReference>
<protein>
    <recommendedName>
        <fullName evidence="3">Terminase small subunit</fullName>
    </recommendedName>
</protein>
<name>A0ABQ3GYV4_9NEIS</name>
<dbReference type="Proteomes" id="UP000604737">
    <property type="component" value="Unassembled WGS sequence"/>
</dbReference>
<evidence type="ECO:0000313" key="1">
    <source>
        <dbReference type="EMBL" id="GHD60350.1"/>
    </source>
</evidence>
<sequence>MEALTKSAFAKLRGYSRAYVTQLGNAGRLVLDDEGLVLVAETDRLIAATADPSRARRKAAPRKAWHDPLADSGLPDFQTVRTQNEIKRGVQLDIEIAEALKQLVAADEIALAVADIAGAVRAALERLPDRLSMPIAAETDPGRVYDLLDREITLVIEEVHRLMTVLPEQNEESLC</sequence>
<proteinExistence type="predicted"/>
<reference evidence="2" key="1">
    <citation type="journal article" date="2019" name="Int. J. Syst. Evol. Microbiol.">
        <title>The Global Catalogue of Microorganisms (GCM) 10K type strain sequencing project: providing services to taxonomists for standard genome sequencing and annotation.</title>
        <authorList>
            <consortium name="The Broad Institute Genomics Platform"/>
            <consortium name="The Broad Institute Genome Sequencing Center for Infectious Disease"/>
            <person name="Wu L."/>
            <person name="Ma J."/>
        </authorList>
    </citation>
    <scope>NUCLEOTIDE SEQUENCE [LARGE SCALE GENOMIC DNA]</scope>
    <source>
        <strain evidence="2">KCTC 23701</strain>
    </source>
</reference>